<evidence type="ECO:0000259" key="3">
    <source>
        <dbReference type="Pfam" id="PF25019"/>
    </source>
</evidence>
<dbReference type="PANTHER" id="PTHR36766:SF70">
    <property type="entry name" value="DISEASE RESISTANCE PROTEIN RGA4"/>
    <property type="match status" value="1"/>
</dbReference>
<dbReference type="InterPro" id="IPR032675">
    <property type="entry name" value="LRR_dom_sf"/>
</dbReference>
<keyword evidence="1" id="KW-0433">Leucine-rich repeat</keyword>
<feature type="domain" description="R13L1/DRL21-like LRR repeat region" evidence="3">
    <location>
        <begin position="135"/>
        <end position="206"/>
    </location>
</feature>
<name>A0A835JLT6_9ROSI</name>
<protein>
    <recommendedName>
        <fullName evidence="3">R13L1/DRL21-like LRR repeat region domain-containing protein</fullName>
    </recommendedName>
</protein>
<gene>
    <name evidence="4" type="ORF">SADUNF_Sadunf13G0104800</name>
</gene>
<sequence length="234" mass="27001">MMWCSELITISGGFRELKSSLKKLIISNCKLGALASGLQCCASLEEFVIWHWGELIHMNDLQELSSLRRLSINRYDKFIKEDCMGNLTQLRELNIGGFSNELEAFPVGLVNSFQHPNLSGSLEEVEIYGWDKLKSVPHQLQHLTALKTLKIWGFNREEFKEALPNRLANLSSLRRLDIVSCKNIKHLPSSTTIQRLSKLETLRICECPREENCRKEKNGWEWPKISHIPTIIFY</sequence>
<dbReference type="EMBL" id="JADGMS010000013">
    <property type="protein sequence ID" value="KAF9670784.1"/>
    <property type="molecule type" value="Genomic_DNA"/>
</dbReference>
<reference evidence="4 5" key="1">
    <citation type="submission" date="2020-10" db="EMBL/GenBank/DDBJ databases">
        <title>Plant Genome Project.</title>
        <authorList>
            <person name="Zhang R.-G."/>
        </authorList>
    </citation>
    <scope>NUCLEOTIDE SEQUENCE [LARGE SCALE GENOMIC DNA]</scope>
    <source>
        <strain evidence="4">FAFU-HL-1</strain>
        <tissue evidence="4">Leaf</tissue>
    </source>
</reference>
<comment type="caution">
    <text evidence="4">The sequence shown here is derived from an EMBL/GenBank/DDBJ whole genome shotgun (WGS) entry which is preliminary data.</text>
</comment>
<keyword evidence="5" id="KW-1185">Reference proteome</keyword>
<organism evidence="4 5">
    <name type="scientific">Salix dunnii</name>
    <dbReference type="NCBI Taxonomy" id="1413687"/>
    <lineage>
        <taxon>Eukaryota</taxon>
        <taxon>Viridiplantae</taxon>
        <taxon>Streptophyta</taxon>
        <taxon>Embryophyta</taxon>
        <taxon>Tracheophyta</taxon>
        <taxon>Spermatophyta</taxon>
        <taxon>Magnoliopsida</taxon>
        <taxon>eudicotyledons</taxon>
        <taxon>Gunneridae</taxon>
        <taxon>Pentapetalae</taxon>
        <taxon>rosids</taxon>
        <taxon>fabids</taxon>
        <taxon>Malpighiales</taxon>
        <taxon>Salicaceae</taxon>
        <taxon>Saliceae</taxon>
        <taxon>Salix</taxon>
    </lineage>
</organism>
<accession>A0A835JLT6</accession>
<dbReference type="Gene3D" id="3.80.10.10">
    <property type="entry name" value="Ribonuclease Inhibitor"/>
    <property type="match status" value="1"/>
</dbReference>
<dbReference type="Proteomes" id="UP000657918">
    <property type="component" value="Unassembled WGS sequence"/>
</dbReference>
<dbReference type="GO" id="GO:0006952">
    <property type="term" value="P:defense response"/>
    <property type="evidence" value="ECO:0007669"/>
    <property type="project" value="UniProtKB-KW"/>
</dbReference>
<evidence type="ECO:0000256" key="1">
    <source>
        <dbReference type="ARBA" id="ARBA00022614"/>
    </source>
</evidence>
<dbReference type="OrthoDB" id="1928346at2759"/>
<dbReference type="InterPro" id="IPR056789">
    <property type="entry name" value="LRR_R13L1-DRL21"/>
</dbReference>
<dbReference type="AlphaFoldDB" id="A0A835JLT6"/>
<evidence type="ECO:0000313" key="4">
    <source>
        <dbReference type="EMBL" id="KAF9670784.1"/>
    </source>
</evidence>
<evidence type="ECO:0000256" key="2">
    <source>
        <dbReference type="ARBA" id="ARBA00022821"/>
    </source>
</evidence>
<dbReference type="Pfam" id="PF25019">
    <property type="entry name" value="LRR_R13L1-DRL21"/>
    <property type="match status" value="1"/>
</dbReference>
<proteinExistence type="predicted"/>
<dbReference type="PANTHER" id="PTHR36766">
    <property type="entry name" value="PLANT BROAD-SPECTRUM MILDEW RESISTANCE PROTEIN RPW8"/>
    <property type="match status" value="1"/>
</dbReference>
<evidence type="ECO:0000313" key="5">
    <source>
        <dbReference type="Proteomes" id="UP000657918"/>
    </source>
</evidence>
<dbReference type="SUPFAM" id="SSF52058">
    <property type="entry name" value="L domain-like"/>
    <property type="match status" value="1"/>
</dbReference>
<keyword evidence="2" id="KW-0611">Plant defense</keyword>